<proteinExistence type="predicted"/>
<feature type="transmembrane region" description="Helical" evidence="3">
    <location>
        <begin position="416"/>
        <end position="437"/>
    </location>
</feature>
<feature type="domain" description="Beta-lactamase-related" evidence="5">
    <location>
        <begin position="38"/>
        <end position="348"/>
    </location>
</feature>
<evidence type="ECO:0000313" key="6">
    <source>
        <dbReference type="EMBL" id="KAA9023954.1"/>
    </source>
</evidence>
<keyword evidence="2 3" id="KW-0472">Membrane</keyword>
<feature type="chain" id="PRO_5023888038" evidence="4">
    <location>
        <begin position="29"/>
        <end position="488"/>
    </location>
</feature>
<keyword evidence="3" id="KW-0812">Transmembrane</keyword>
<keyword evidence="7" id="KW-1185">Reference proteome</keyword>
<evidence type="ECO:0000259" key="5">
    <source>
        <dbReference type="Pfam" id="PF00144"/>
    </source>
</evidence>
<dbReference type="PANTHER" id="PTHR46825">
    <property type="entry name" value="D-ALANYL-D-ALANINE-CARBOXYPEPTIDASE/ENDOPEPTIDASE AMPH"/>
    <property type="match status" value="1"/>
</dbReference>
<dbReference type="AlphaFoldDB" id="A0A5J5HRL6"/>
<dbReference type="SUPFAM" id="SSF56601">
    <property type="entry name" value="beta-lactamase/transpeptidase-like"/>
    <property type="match status" value="1"/>
</dbReference>
<dbReference type="GO" id="GO:0016020">
    <property type="term" value="C:membrane"/>
    <property type="evidence" value="ECO:0007669"/>
    <property type="project" value="UniProtKB-SubCell"/>
</dbReference>
<dbReference type="OrthoDB" id="846150at2"/>
<organism evidence="6 7">
    <name type="scientific">Niallia endozanthoxylica</name>
    <dbReference type="NCBI Taxonomy" id="2036016"/>
    <lineage>
        <taxon>Bacteria</taxon>
        <taxon>Bacillati</taxon>
        <taxon>Bacillota</taxon>
        <taxon>Bacilli</taxon>
        <taxon>Bacillales</taxon>
        <taxon>Bacillaceae</taxon>
        <taxon>Niallia</taxon>
    </lineage>
</organism>
<protein>
    <submittedName>
        <fullName evidence="6">Beta-lactamase family protein</fullName>
    </submittedName>
</protein>
<feature type="transmembrane region" description="Helical" evidence="3">
    <location>
        <begin position="457"/>
        <end position="478"/>
    </location>
</feature>
<gene>
    <name evidence="6" type="ORF">F4V44_12525</name>
</gene>
<evidence type="ECO:0000256" key="2">
    <source>
        <dbReference type="ARBA" id="ARBA00023136"/>
    </source>
</evidence>
<dbReference type="Proteomes" id="UP000326671">
    <property type="component" value="Unassembled WGS sequence"/>
</dbReference>
<evidence type="ECO:0000256" key="4">
    <source>
        <dbReference type="SAM" id="SignalP"/>
    </source>
</evidence>
<reference evidence="6 7" key="1">
    <citation type="submission" date="2019-09" db="EMBL/GenBank/DDBJ databases">
        <title>Whole genome sequences of isolates from the Mars Exploration Rovers.</title>
        <authorList>
            <person name="Seuylemezian A."/>
            <person name="Vaishampayan P."/>
        </authorList>
    </citation>
    <scope>NUCLEOTIDE SEQUENCE [LARGE SCALE GENOMIC DNA]</scope>
    <source>
        <strain evidence="6 7">MER_TA_151</strain>
    </source>
</reference>
<feature type="transmembrane region" description="Helical" evidence="3">
    <location>
        <begin position="378"/>
        <end position="395"/>
    </location>
</feature>
<keyword evidence="4" id="KW-0732">Signal</keyword>
<name>A0A5J5HRL6_9BACI</name>
<sequence>MRVKKSFIFLLMINLLLTLCSVPLSAHSAEAFDTEDVDEYVMNYLEKNGLPGAAIVIVKDGNVLYEKGFGHDSDGKPLTAKSKIGIASGSKPFTAFAVLQLVDEGKVQLDDPVIYYLSELTLDDERWKQVTVRQLLSHTSGLPNPTIVAPANTLKKGVERLQDWELQSEPGEKYLYSNANYWTLAYLVEQMSGMSFNDYLTQKVFLPLGMTDSISLVNSGEIEKEKGISRGYVTLYGTAVPWTELEKMFSGSGSIFTTASDMGKWLSLHTNEGKNDKGKSLLSQELLTESYSPQPGSDKYGLGWSFSSPNIQPPRISHSGSISTFQSQQDIVPTSGYAVAVLLNSFTATLEHPYEMSSGIIQLTEGHDPEWKASTPKIIDLSLGALTLVYFILGIRGIRRSKTWSDKRKQHPVWRFSLRLIPQLIPVMGIGWLLFIVPTLKDNSSTMMDAFGLYPAAMIFLAIVFIFGLVLTFLRVYYRISLSRDSLL</sequence>
<accession>A0A5J5HRL6</accession>
<dbReference type="PANTHER" id="PTHR46825:SF11">
    <property type="entry name" value="PENICILLIN-BINDING PROTEIN 4"/>
    <property type="match status" value="1"/>
</dbReference>
<feature type="signal peptide" evidence="4">
    <location>
        <begin position="1"/>
        <end position="28"/>
    </location>
</feature>
<dbReference type="Pfam" id="PF00144">
    <property type="entry name" value="Beta-lactamase"/>
    <property type="match status" value="1"/>
</dbReference>
<dbReference type="InterPro" id="IPR012338">
    <property type="entry name" value="Beta-lactam/transpept-like"/>
</dbReference>
<keyword evidence="3" id="KW-1133">Transmembrane helix</keyword>
<dbReference type="PROSITE" id="PS50896">
    <property type="entry name" value="LISH"/>
    <property type="match status" value="1"/>
</dbReference>
<dbReference type="InterPro" id="IPR001466">
    <property type="entry name" value="Beta-lactam-related"/>
</dbReference>
<dbReference type="RefSeq" id="WP_150440354.1">
    <property type="nucleotide sequence ID" value="NZ_VYKL01000018.1"/>
</dbReference>
<dbReference type="InterPro" id="IPR050491">
    <property type="entry name" value="AmpC-like"/>
</dbReference>
<evidence type="ECO:0000256" key="3">
    <source>
        <dbReference type="SAM" id="Phobius"/>
    </source>
</evidence>
<comment type="subcellular location">
    <subcellularLocation>
        <location evidence="1">Membrane</location>
    </subcellularLocation>
</comment>
<evidence type="ECO:0000256" key="1">
    <source>
        <dbReference type="ARBA" id="ARBA00004370"/>
    </source>
</evidence>
<comment type="caution">
    <text evidence="6">The sequence shown here is derived from an EMBL/GenBank/DDBJ whole genome shotgun (WGS) entry which is preliminary data.</text>
</comment>
<dbReference type="EMBL" id="VYKL01000018">
    <property type="protein sequence ID" value="KAA9023954.1"/>
    <property type="molecule type" value="Genomic_DNA"/>
</dbReference>
<dbReference type="InterPro" id="IPR006594">
    <property type="entry name" value="LisH"/>
</dbReference>
<dbReference type="Gene3D" id="3.40.710.10">
    <property type="entry name" value="DD-peptidase/beta-lactamase superfamily"/>
    <property type="match status" value="1"/>
</dbReference>
<evidence type="ECO:0000313" key="7">
    <source>
        <dbReference type="Proteomes" id="UP000326671"/>
    </source>
</evidence>